<gene>
    <name evidence="10" type="ORF">J3Q64DRAFT_1776348</name>
</gene>
<sequence>MLAYKDYPVFIHAQECRLELDETLQGLDGHLNTFVSAIPDLQDACKVFTQQAQAIVEDRTKITRVLEHQNVLVDLLEIPQLMDTCVWNGYYSEAMDLASHVRLLLVQYPLPVIESIQQQVQASCDSMLVQLVSHLRRPIKLAAAMSVIGHLRRMEAFQSETELRVVFLRSRHEFLEQRLERVRQKDRSEDIRKRSQGAFECLKRYIDVMREQMFEIAKQYMSVFPGQESMLLVSDYMIFLITQMRDMLKEELRFIKDTSSLASLLTQLQYCGVSLGRIGLDFRHLFVNSFEDAVLPLIQEWISEATADALKEITLATNNLSSPSSWMSVNVASSLHWQDNAQKRHVHQPPMLLVDYPILAVFTNNILSTFNALRLLPAVGLFKPIQDHLNECFLEIGNALKQYSDQAVLRIPEENVFLQSFCAAYVRWCVPFLQGCLRDGIYADFSDNAPQDNTNLENILSAYLPDVEVDKEEELESVPEQDDILEEDTETKTVDESHVDKKETLSELEDKAKDDTEESDVTSEEPKDESKGQLKDESIDNPKEDPKDETKEDSKDRTKEDSKDGTKEDSKDGTKEESKDKPIPS</sequence>
<feature type="compositionally biased region" description="Basic and acidic residues" evidence="9">
    <location>
        <begin position="490"/>
        <end position="514"/>
    </location>
</feature>
<evidence type="ECO:0000256" key="5">
    <source>
        <dbReference type="ARBA" id="ARBA00022927"/>
    </source>
</evidence>
<keyword evidence="5" id="KW-0653">Protein transport</keyword>
<evidence type="ECO:0000256" key="3">
    <source>
        <dbReference type="ARBA" id="ARBA00020983"/>
    </source>
</evidence>
<evidence type="ECO:0000256" key="4">
    <source>
        <dbReference type="ARBA" id="ARBA00022448"/>
    </source>
</evidence>
<protein>
    <recommendedName>
        <fullName evidence="3">Conserved oligomeric Golgi complex subunit 8</fullName>
    </recommendedName>
    <alternativeName>
        <fullName evidence="8">Component of oligomeric Golgi complex 8</fullName>
    </alternativeName>
</protein>
<keyword evidence="7" id="KW-0472">Membrane</keyword>
<keyword evidence="4" id="KW-0813">Transport</keyword>
<dbReference type="EMBL" id="JBCLYO010000038">
    <property type="protein sequence ID" value="KAL0075021.1"/>
    <property type="molecule type" value="Genomic_DNA"/>
</dbReference>
<keyword evidence="6" id="KW-0333">Golgi apparatus</keyword>
<keyword evidence="11" id="KW-1185">Reference proteome</keyword>
<proteinExistence type="inferred from homology"/>
<comment type="caution">
    <text evidence="10">The sequence shown here is derived from an EMBL/GenBank/DDBJ whole genome shotgun (WGS) entry which is preliminary data.</text>
</comment>
<comment type="subcellular location">
    <subcellularLocation>
        <location evidence="1">Golgi apparatus membrane</location>
        <topology evidence="1">Peripheral membrane protein</topology>
    </subcellularLocation>
</comment>
<evidence type="ECO:0000256" key="1">
    <source>
        <dbReference type="ARBA" id="ARBA00004395"/>
    </source>
</evidence>
<evidence type="ECO:0000313" key="10">
    <source>
        <dbReference type="EMBL" id="KAL0075021.1"/>
    </source>
</evidence>
<dbReference type="SUPFAM" id="SSF74788">
    <property type="entry name" value="Cullin repeat-like"/>
    <property type="match status" value="1"/>
</dbReference>
<dbReference type="Proteomes" id="UP001448207">
    <property type="component" value="Unassembled WGS sequence"/>
</dbReference>
<organism evidence="10 11">
    <name type="scientific">Phycomyces blakesleeanus</name>
    <dbReference type="NCBI Taxonomy" id="4837"/>
    <lineage>
        <taxon>Eukaryota</taxon>
        <taxon>Fungi</taxon>
        <taxon>Fungi incertae sedis</taxon>
        <taxon>Mucoromycota</taxon>
        <taxon>Mucoromycotina</taxon>
        <taxon>Mucoromycetes</taxon>
        <taxon>Mucorales</taxon>
        <taxon>Phycomycetaceae</taxon>
        <taxon>Phycomyces</taxon>
    </lineage>
</organism>
<name>A0ABR3AJ87_PHYBL</name>
<dbReference type="PANTHER" id="PTHR21311">
    <property type="entry name" value="CONSERVED OLIGOMERIC GOLGI COMPLEX COMPONENT 8"/>
    <property type="match status" value="1"/>
</dbReference>
<dbReference type="PANTHER" id="PTHR21311:SF0">
    <property type="entry name" value="CONSERVED OLIGOMERIC GOLGI COMPLEX SUBUNIT 8"/>
    <property type="match status" value="1"/>
</dbReference>
<comment type="similarity">
    <text evidence="2">Belongs to the COG8 family.</text>
</comment>
<reference evidence="10 11" key="1">
    <citation type="submission" date="2024-04" db="EMBL/GenBank/DDBJ databases">
        <title>Symmetric and asymmetric DNA N6-adenine methylation regulates different biological responses in Mucorales.</title>
        <authorList>
            <consortium name="Lawrence Berkeley National Laboratory"/>
            <person name="Lax C."/>
            <person name="Mondo S.J."/>
            <person name="Osorio-Concepcion M."/>
            <person name="Muszewska A."/>
            <person name="Corrochano-Luque M."/>
            <person name="Gutierrez G."/>
            <person name="Riley R."/>
            <person name="Lipzen A."/>
            <person name="Guo J."/>
            <person name="Hundley H."/>
            <person name="Amirebrahimi M."/>
            <person name="Ng V."/>
            <person name="Lorenzo-Gutierrez D."/>
            <person name="Binder U."/>
            <person name="Yang J."/>
            <person name="Song Y."/>
            <person name="Canovas D."/>
            <person name="Navarro E."/>
            <person name="Freitag M."/>
            <person name="Gabaldon T."/>
            <person name="Grigoriev I.V."/>
            <person name="Corrochano L.M."/>
            <person name="Nicolas F.E."/>
            <person name="Garre V."/>
        </authorList>
    </citation>
    <scope>NUCLEOTIDE SEQUENCE [LARGE SCALE GENOMIC DNA]</scope>
    <source>
        <strain evidence="10 11">L51</strain>
    </source>
</reference>
<evidence type="ECO:0000313" key="11">
    <source>
        <dbReference type="Proteomes" id="UP001448207"/>
    </source>
</evidence>
<evidence type="ECO:0000256" key="7">
    <source>
        <dbReference type="ARBA" id="ARBA00023136"/>
    </source>
</evidence>
<feature type="compositionally biased region" description="Acidic residues" evidence="9">
    <location>
        <begin position="472"/>
        <end position="489"/>
    </location>
</feature>
<feature type="region of interest" description="Disordered" evidence="9">
    <location>
        <begin position="472"/>
        <end position="585"/>
    </location>
</feature>
<evidence type="ECO:0000256" key="9">
    <source>
        <dbReference type="SAM" id="MobiDB-lite"/>
    </source>
</evidence>
<evidence type="ECO:0000256" key="8">
    <source>
        <dbReference type="ARBA" id="ARBA00031347"/>
    </source>
</evidence>
<dbReference type="InterPro" id="IPR016159">
    <property type="entry name" value="Cullin_repeat-like_dom_sf"/>
</dbReference>
<evidence type="ECO:0000256" key="6">
    <source>
        <dbReference type="ARBA" id="ARBA00023034"/>
    </source>
</evidence>
<dbReference type="Pfam" id="PF04124">
    <property type="entry name" value="Dor1"/>
    <property type="match status" value="1"/>
</dbReference>
<feature type="compositionally biased region" description="Basic and acidic residues" evidence="9">
    <location>
        <begin position="524"/>
        <end position="585"/>
    </location>
</feature>
<dbReference type="InterPro" id="IPR007255">
    <property type="entry name" value="COG8"/>
</dbReference>
<evidence type="ECO:0000256" key="2">
    <source>
        <dbReference type="ARBA" id="ARBA00006419"/>
    </source>
</evidence>
<accession>A0ABR3AJ87</accession>